<dbReference type="PANTHER" id="PTHR12143:SF39">
    <property type="entry name" value="SECRETED PROTEIN"/>
    <property type="match status" value="1"/>
</dbReference>
<dbReference type="RefSeq" id="WP_289998158.1">
    <property type="nucleotide sequence ID" value="NZ_JAUEPH010000001.1"/>
</dbReference>
<dbReference type="Gene3D" id="2.70.98.10">
    <property type="match status" value="1"/>
</dbReference>
<keyword evidence="7" id="KW-0326">Glycosidase</keyword>
<dbReference type="PROSITE" id="PS51257">
    <property type="entry name" value="PROKAR_LIPOPROTEIN"/>
    <property type="match status" value="1"/>
</dbReference>
<evidence type="ECO:0000256" key="2">
    <source>
        <dbReference type="ARBA" id="ARBA00011245"/>
    </source>
</evidence>
<keyword evidence="8" id="KW-1185">Reference proteome</keyword>
<evidence type="ECO:0000313" key="8">
    <source>
        <dbReference type="Proteomes" id="UP001171916"/>
    </source>
</evidence>
<dbReference type="Gene3D" id="1.20.1610.10">
    <property type="entry name" value="alpha-1,2-mannosidases domains"/>
    <property type="match status" value="1"/>
</dbReference>
<dbReference type="Pfam" id="PF17678">
    <property type="entry name" value="Glyco_hydro_92N"/>
    <property type="match status" value="1"/>
</dbReference>
<keyword evidence="4" id="KW-0732">Signal</keyword>
<evidence type="ECO:0000256" key="1">
    <source>
        <dbReference type="ARBA" id="ARBA00001913"/>
    </source>
</evidence>
<comment type="caution">
    <text evidence="7">The sequence shown here is derived from an EMBL/GenBank/DDBJ whole genome shotgun (WGS) entry which is preliminary data.</text>
</comment>
<name>A0ABT7Y7X5_9BACT</name>
<proteinExistence type="predicted"/>
<keyword evidence="7" id="KW-0378">Hydrolase</keyword>
<dbReference type="EC" id="3.2.1.-" evidence="7"/>
<sequence length="721" mass="80983">MKRIKIYFLFLILTVSSCSPDLPSPANNSDQNLLQWVDPFIGTGGHGHTYPGAVAPFGMVQLSPDGDTEGWDWCSGYHDSDRNLMGFSHTHLSGTGIGDMGDVLLMPFTGKDYWAPGPKDNPDAGYRSRFDKNTESASPGYYSVDLADHKVKVELTASERAGFHRYTFPSDSVPKVILDLEHGIGWDEAIDTHMETPENGLIMGHRFSTGWAKNQKLFFALKTHLEWEDLKMMEVDSSKAILSFAEGEENLMIKVGISYTSSEAALANLEAEIPHWDFDKVRTETEGKWQKELQKVQVSGGTDREKRIFYTGLYHAFLVPQLFNDVDGAYRGADDGIHPDPGFDNYSVFSLWDTFRAEMPLFTLLQEERLDGIYSSILQFYKESGLLPKWSLVGNETNTMIGYHAVPVLGEAIMKELDFGNENEILEAMIQTANQEGEAFEAYRNLGYFPADKASFSASATIEHSYDDWVISEVARKLGNEEVANQFKVRGKNYKNLFDPQYGYLRGKNSDGSWVSPYAPADVQHSGVFIEGNAMQYSWFVPHDVAGLMEVMGGREQFKENLDTFFSFEIDSTVKFEAADVTGLIGLYAHGNEPSHHIAYLYNELDEYQTTQRILKQIYAEMYDDKPDGLSGNEDCGQMSAWYIFSAMGFYPLNPVSAEYNLGSPIFDSIKVKTGSLDFEVKKEGSGPFQEVLLNDNPIENFKLKHSDLQKGSVLTFKPMP</sequence>
<dbReference type="GO" id="GO:0016798">
    <property type="term" value="F:hydrolase activity, acting on glycosyl bonds"/>
    <property type="evidence" value="ECO:0007669"/>
    <property type="project" value="UniProtKB-KW"/>
</dbReference>
<feature type="signal peptide" evidence="4">
    <location>
        <begin position="1"/>
        <end position="20"/>
    </location>
</feature>
<protein>
    <submittedName>
        <fullName evidence="7">GH92 family glycosyl hydrolase</fullName>
        <ecNumber evidence="7">3.2.1.-</ecNumber>
    </submittedName>
</protein>
<dbReference type="Gene3D" id="3.30.2080.10">
    <property type="entry name" value="GH92 mannosidase domain"/>
    <property type="match status" value="1"/>
</dbReference>
<evidence type="ECO:0000313" key="7">
    <source>
        <dbReference type="EMBL" id="MDN3202614.1"/>
    </source>
</evidence>
<gene>
    <name evidence="7" type="ORF">QVH07_00580</name>
</gene>
<dbReference type="Gene3D" id="1.20.1050.60">
    <property type="entry name" value="alpha-1,2-mannosidase"/>
    <property type="match status" value="1"/>
</dbReference>
<feature type="domain" description="Glycosyl hydrolase family 92 N-terminal" evidence="6">
    <location>
        <begin position="36"/>
        <end position="258"/>
    </location>
</feature>
<dbReference type="Pfam" id="PF07971">
    <property type="entry name" value="Glyco_hydro_92"/>
    <property type="match status" value="1"/>
</dbReference>
<feature type="chain" id="PRO_5047256739" evidence="4">
    <location>
        <begin position="21"/>
        <end position="721"/>
    </location>
</feature>
<evidence type="ECO:0000259" key="5">
    <source>
        <dbReference type="Pfam" id="PF07971"/>
    </source>
</evidence>
<dbReference type="InterPro" id="IPR050883">
    <property type="entry name" value="PNGase"/>
</dbReference>
<evidence type="ECO:0000256" key="3">
    <source>
        <dbReference type="ARBA" id="ARBA00022837"/>
    </source>
</evidence>
<dbReference type="InterPro" id="IPR014718">
    <property type="entry name" value="GH-type_carb-bd"/>
</dbReference>
<dbReference type="SUPFAM" id="SSF48208">
    <property type="entry name" value="Six-hairpin glycosidases"/>
    <property type="match status" value="1"/>
</dbReference>
<evidence type="ECO:0000259" key="6">
    <source>
        <dbReference type="Pfam" id="PF17678"/>
    </source>
</evidence>
<organism evidence="7 8">
    <name type="scientific">Algoriphagus sediminis</name>
    <dbReference type="NCBI Taxonomy" id="3057113"/>
    <lineage>
        <taxon>Bacteria</taxon>
        <taxon>Pseudomonadati</taxon>
        <taxon>Bacteroidota</taxon>
        <taxon>Cytophagia</taxon>
        <taxon>Cytophagales</taxon>
        <taxon>Cyclobacteriaceae</taxon>
        <taxon>Algoriphagus</taxon>
    </lineage>
</organism>
<reference evidence="7" key="1">
    <citation type="submission" date="2023-06" db="EMBL/GenBank/DDBJ databases">
        <title>Robiginitalea aurantiacus sp. nov. and Algoriphagus sediminis sp. nov., isolated from coastal sediment.</title>
        <authorList>
            <person name="Zhou Z.Y."/>
            <person name="An J."/>
            <person name="Jia Y.W."/>
            <person name="Du Z.J."/>
        </authorList>
    </citation>
    <scope>NUCLEOTIDE SEQUENCE</scope>
    <source>
        <strain evidence="7">C2-7</strain>
    </source>
</reference>
<accession>A0ABT7Y7X5</accession>
<comment type="cofactor">
    <cofactor evidence="1">
        <name>Ca(2+)</name>
        <dbReference type="ChEBI" id="CHEBI:29108"/>
    </cofactor>
</comment>
<dbReference type="Proteomes" id="UP001171916">
    <property type="component" value="Unassembled WGS sequence"/>
</dbReference>
<dbReference type="PANTHER" id="PTHR12143">
    <property type="entry name" value="PEPTIDE N-GLYCANASE PNGASE -RELATED"/>
    <property type="match status" value="1"/>
</dbReference>
<feature type="domain" description="Glycosyl hydrolase family 92" evidence="5">
    <location>
        <begin position="265"/>
        <end position="718"/>
    </location>
</feature>
<comment type="subunit">
    <text evidence="2">Monomer.</text>
</comment>
<evidence type="ECO:0000256" key="4">
    <source>
        <dbReference type="SAM" id="SignalP"/>
    </source>
</evidence>
<dbReference type="NCBIfam" id="TIGR01180">
    <property type="entry name" value="aman2_put"/>
    <property type="match status" value="1"/>
</dbReference>
<dbReference type="InterPro" id="IPR005887">
    <property type="entry name" value="GH92_a_mannosidase_put"/>
</dbReference>
<keyword evidence="3" id="KW-0106">Calcium</keyword>
<dbReference type="InterPro" id="IPR008928">
    <property type="entry name" value="6-hairpin_glycosidase_sf"/>
</dbReference>
<dbReference type="InterPro" id="IPR012939">
    <property type="entry name" value="Glyco_hydro_92"/>
</dbReference>
<dbReference type="EMBL" id="JAUEPH010000001">
    <property type="protein sequence ID" value="MDN3202614.1"/>
    <property type="molecule type" value="Genomic_DNA"/>
</dbReference>
<dbReference type="InterPro" id="IPR041371">
    <property type="entry name" value="GH92_N"/>
</dbReference>